<keyword evidence="2" id="KW-1185">Reference proteome</keyword>
<reference evidence="1" key="1">
    <citation type="submission" date="2020-06" db="EMBL/GenBank/DDBJ databases">
        <title>Draft genome of Bugula neritina, a colonial animal packing powerful symbionts and potential medicines.</title>
        <authorList>
            <person name="Rayko M."/>
        </authorList>
    </citation>
    <scope>NUCLEOTIDE SEQUENCE [LARGE SCALE GENOMIC DNA]</scope>
    <source>
        <strain evidence="1">Kwan_BN1</strain>
    </source>
</reference>
<evidence type="ECO:0000313" key="2">
    <source>
        <dbReference type="Proteomes" id="UP000593567"/>
    </source>
</evidence>
<evidence type="ECO:0000313" key="1">
    <source>
        <dbReference type="EMBL" id="KAF6036263.1"/>
    </source>
</evidence>
<sequence>MYLKYGESYEKLLSTFGTLCSDIEVGEVSGSAKSLVNQGKDYGAIGERRLQPLQSNQLKVDEFPESPTECEKEVKQKILDEMAQAHMTAATAANLRRYKLVNWSSGKSAATELSWTTDLWMTAALSLKVFLVAYPST</sequence>
<dbReference type="EMBL" id="VXIV02000758">
    <property type="protein sequence ID" value="KAF6036263.1"/>
    <property type="molecule type" value="Genomic_DNA"/>
</dbReference>
<proteinExistence type="predicted"/>
<protein>
    <submittedName>
        <fullName evidence="1">Uncharacterized protein</fullName>
    </submittedName>
</protein>
<organism evidence="1 2">
    <name type="scientific">Bugula neritina</name>
    <name type="common">Brown bryozoan</name>
    <name type="synonym">Sertularia neritina</name>
    <dbReference type="NCBI Taxonomy" id="10212"/>
    <lineage>
        <taxon>Eukaryota</taxon>
        <taxon>Metazoa</taxon>
        <taxon>Spiralia</taxon>
        <taxon>Lophotrochozoa</taxon>
        <taxon>Bryozoa</taxon>
        <taxon>Gymnolaemata</taxon>
        <taxon>Cheilostomatida</taxon>
        <taxon>Flustrina</taxon>
        <taxon>Buguloidea</taxon>
        <taxon>Bugulidae</taxon>
        <taxon>Bugula</taxon>
    </lineage>
</organism>
<accession>A0A7J7KDK7</accession>
<comment type="caution">
    <text evidence="1">The sequence shown here is derived from an EMBL/GenBank/DDBJ whole genome shotgun (WGS) entry which is preliminary data.</text>
</comment>
<gene>
    <name evidence="1" type="ORF">EB796_005437</name>
</gene>
<dbReference type="AlphaFoldDB" id="A0A7J7KDK7"/>
<dbReference type="Proteomes" id="UP000593567">
    <property type="component" value="Unassembled WGS sequence"/>
</dbReference>
<name>A0A7J7KDK7_BUGNE</name>